<feature type="non-terminal residue" evidence="1">
    <location>
        <position position="79"/>
    </location>
</feature>
<proteinExistence type="predicted"/>
<reference evidence="1" key="1">
    <citation type="journal article" date="2013" name="Int. J. Syst. Evol. Microbiol.">
        <title>Aestuariibaculum suncheonense gen. nov., sp. nov., a marine bacterium of the family Flavobacteriaceae isolated from a tidal flat and emended descriptions of the genera Gaetbulibacter and Tamlana.</title>
        <authorList>
            <person name="Jeong S.H."/>
            <person name="Park M.S."/>
            <person name="Jin H.M."/>
            <person name="Lee K."/>
            <person name="Park W."/>
            <person name="Jeon C.O."/>
        </authorList>
    </citation>
    <scope>NUCLEOTIDE SEQUENCE</scope>
    <source>
        <strain evidence="1">SC17</strain>
    </source>
</reference>
<keyword evidence="2" id="KW-1185">Reference proteome</keyword>
<dbReference type="EMBL" id="JACVXC010000071">
    <property type="protein sequence ID" value="MBD0837083.1"/>
    <property type="molecule type" value="Genomic_DNA"/>
</dbReference>
<gene>
    <name evidence="1" type="ORF">ICJ84_16785</name>
</gene>
<sequence>GQAYILHNMRLHPIPEGAVMGIPTKVMPFATTPLFSVTGKARAGLDLILPKRKDAQQDISVGHFFRRRLGDEVVDRLIE</sequence>
<keyword evidence="1" id="KW-0560">Oxidoreductase</keyword>
<name>A0A8J6QAI7_9FLAO</name>
<evidence type="ECO:0000313" key="1">
    <source>
        <dbReference type="EMBL" id="MBD0837083.1"/>
    </source>
</evidence>
<dbReference type="GO" id="GO:0004729">
    <property type="term" value="F:oxygen-dependent protoporphyrinogen oxidase activity"/>
    <property type="evidence" value="ECO:0007669"/>
    <property type="project" value="UniProtKB-EC"/>
</dbReference>
<dbReference type="EC" id="1.3.3.4" evidence="1"/>
<reference evidence="1" key="2">
    <citation type="submission" date="2020-09" db="EMBL/GenBank/DDBJ databases">
        <authorList>
            <person name="Wu Z."/>
        </authorList>
    </citation>
    <scope>NUCLEOTIDE SEQUENCE</scope>
    <source>
        <strain evidence="1">SC17</strain>
    </source>
</reference>
<evidence type="ECO:0000313" key="2">
    <source>
        <dbReference type="Proteomes" id="UP000602057"/>
    </source>
</evidence>
<dbReference type="Gene3D" id="1.10.3110.10">
    <property type="entry name" value="protoporphyrinogen ix oxidase, domain 3"/>
    <property type="match status" value="1"/>
</dbReference>
<accession>A0A8J6QAI7</accession>
<comment type="caution">
    <text evidence="1">The sequence shown here is derived from an EMBL/GenBank/DDBJ whole genome shotgun (WGS) entry which is preliminary data.</text>
</comment>
<organism evidence="1 2">
    <name type="scientific">Aestuariibaculum suncheonense</name>
    <dbReference type="NCBI Taxonomy" id="1028745"/>
    <lineage>
        <taxon>Bacteria</taxon>
        <taxon>Pseudomonadati</taxon>
        <taxon>Bacteroidota</taxon>
        <taxon>Flavobacteriia</taxon>
        <taxon>Flavobacteriales</taxon>
        <taxon>Flavobacteriaceae</taxon>
    </lineage>
</organism>
<dbReference type="Proteomes" id="UP000602057">
    <property type="component" value="Unassembled WGS sequence"/>
</dbReference>
<protein>
    <submittedName>
        <fullName evidence="1">Protoporphyrinogen oxidase</fullName>
        <ecNumber evidence="1">1.3.3.4</ecNumber>
    </submittedName>
</protein>
<dbReference type="AlphaFoldDB" id="A0A8J6QAI7"/>
<feature type="non-terminal residue" evidence="1">
    <location>
        <position position="1"/>
    </location>
</feature>